<reference evidence="5" key="1">
    <citation type="journal article" date="2010" name="Nature">
        <title>The Amphimedon queenslandica genome and the evolution of animal complexity.</title>
        <authorList>
            <person name="Srivastava M."/>
            <person name="Simakov O."/>
            <person name="Chapman J."/>
            <person name="Fahey B."/>
            <person name="Gauthier M.E."/>
            <person name="Mitros T."/>
            <person name="Richards G.S."/>
            <person name="Conaco C."/>
            <person name="Dacre M."/>
            <person name="Hellsten U."/>
            <person name="Larroux C."/>
            <person name="Putnam N.H."/>
            <person name="Stanke M."/>
            <person name="Adamska M."/>
            <person name="Darling A."/>
            <person name="Degnan S.M."/>
            <person name="Oakley T.H."/>
            <person name="Plachetzki D.C."/>
            <person name="Zhai Y."/>
            <person name="Adamski M."/>
            <person name="Calcino A."/>
            <person name="Cummins S.F."/>
            <person name="Goodstein D.M."/>
            <person name="Harris C."/>
            <person name="Jackson D.J."/>
            <person name="Leys S.P."/>
            <person name="Shu S."/>
            <person name="Woodcroft B.J."/>
            <person name="Vervoort M."/>
            <person name="Kosik K.S."/>
            <person name="Manning G."/>
            <person name="Degnan B.M."/>
            <person name="Rokhsar D.S."/>
        </authorList>
    </citation>
    <scope>NUCLEOTIDE SEQUENCE [LARGE SCALE GENOMIC DNA]</scope>
</reference>
<evidence type="ECO:0000256" key="2">
    <source>
        <dbReference type="SAM" id="MobiDB-lite"/>
    </source>
</evidence>
<dbReference type="GO" id="GO:1990404">
    <property type="term" value="F:NAD+-protein mono-ADP-ribosyltransferase activity"/>
    <property type="evidence" value="ECO:0007669"/>
    <property type="project" value="TreeGrafter"/>
</dbReference>
<dbReference type="SUPFAM" id="SSF56399">
    <property type="entry name" value="ADP-ribosylation"/>
    <property type="match status" value="1"/>
</dbReference>
<dbReference type="PROSITE" id="PS51059">
    <property type="entry name" value="PARP_CATALYTIC"/>
    <property type="match status" value="1"/>
</dbReference>
<dbReference type="Proteomes" id="UP000007879">
    <property type="component" value="Unassembled WGS sequence"/>
</dbReference>
<feature type="compositionally biased region" description="Polar residues" evidence="2">
    <location>
        <begin position="172"/>
        <end position="189"/>
    </location>
</feature>
<dbReference type="eggNOG" id="ENOG502S90W">
    <property type="taxonomic scope" value="Eukaryota"/>
</dbReference>
<dbReference type="GO" id="GO:0005634">
    <property type="term" value="C:nucleus"/>
    <property type="evidence" value="ECO:0007669"/>
    <property type="project" value="TreeGrafter"/>
</dbReference>
<dbReference type="OrthoDB" id="8062037at2759"/>
<feature type="region of interest" description="Disordered" evidence="2">
    <location>
        <begin position="172"/>
        <end position="240"/>
    </location>
</feature>
<feature type="compositionally biased region" description="Basic and acidic residues" evidence="2">
    <location>
        <begin position="228"/>
        <end position="239"/>
    </location>
</feature>
<evidence type="ECO:0000256" key="1">
    <source>
        <dbReference type="RuleBase" id="RU362114"/>
    </source>
</evidence>
<dbReference type="KEGG" id="aqu:109580469"/>
<dbReference type="InterPro" id="IPR012317">
    <property type="entry name" value="Poly(ADP-ribose)pol_cat_dom"/>
</dbReference>
<dbReference type="EnsemblMetazoa" id="Aqu2.1.44271_001">
    <property type="protein sequence ID" value="Aqu2.1.44271_001"/>
    <property type="gene ID" value="Aqu2.1.44271"/>
</dbReference>
<keyword evidence="1" id="KW-0808">Transferase</keyword>
<dbReference type="EnsemblMetazoa" id="XM_019993867.1">
    <property type="protein sequence ID" value="XP_019849426.1"/>
    <property type="gene ID" value="LOC109580469"/>
</dbReference>
<name>A0A1X7VWM5_AMPQE</name>
<dbReference type="PANTHER" id="PTHR45740">
    <property type="entry name" value="POLY [ADP-RIBOSE] POLYMERASE"/>
    <property type="match status" value="1"/>
</dbReference>
<dbReference type="EC" id="2.4.2.-" evidence="1"/>
<evidence type="ECO:0000259" key="3">
    <source>
        <dbReference type="PROSITE" id="PS51059"/>
    </source>
</evidence>
<keyword evidence="5" id="KW-1185">Reference proteome</keyword>
<feature type="domain" description="PARP catalytic" evidence="3">
    <location>
        <begin position="274"/>
        <end position="463"/>
    </location>
</feature>
<reference evidence="4" key="2">
    <citation type="submission" date="2017-05" db="UniProtKB">
        <authorList>
            <consortium name="EnsemblMetazoa"/>
        </authorList>
    </citation>
    <scope>IDENTIFICATION</scope>
</reference>
<keyword evidence="1" id="KW-0520">NAD</keyword>
<dbReference type="InParanoid" id="A0A1X7VWM5"/>
<accession>A0A1X7VWM5</accession>
<dbReference type="Gene3D" id="3.90.228.10">
    <property type="match status" value="1"/>
</dbReference>
<evidence type="ECO:0000313" key="4">
    <source>
        <dbReference type="EnsemblMetazoa" id="Aqu2.1.44271_001"/>
    </source>
</evidence>
<dbReference type="PANTHER" id="PTHR45740:SF2">
    <property type="entry name" value="POLY [ADP-RIBOSE] POLYMERASE"/>
    <property type="match status" value="1"/>
</dbReference>
<proteinExistence type="predicted"/>
<dbReference type="AlphaFoldDB" id="A0A1X7VWM5"/>
<evidence type="ECO:0000313" key="5">
    <source>
        <dbReference type="Proteomes" id="UP000007879"/>
    </source>
</evidence>
<protein>
    <recommendedName>
        <fullName evidence="1">Poly [ADP-ribose] polymerase</fullName>
        <shortName evidence="1">PARP</shortName>
        <ecNumber evidence="1">2.4.2.-</ecNumber>
    </recommendedName>
</protein>
<dbReference type="InterPro" id="IPR051712">
    <property type="entry name" value="ARTD-AVP"/>
</dbReference>
<dbReference type="GO" id="GO:0003950">
    <property type="term" value="F:NAD+ poly-ADP-ribosyltransferase activity"/>
    <property type="evidence" value="ECO:0007669"/>
    <property type="project" value="UniProtKB-UniRule"/>
</dbReference>
<dbReference type="Pfam" id="PF00644">
    <property type="entry name" value="PARP"/>
    <property type="match status" value="1"/>
</dbReference>
<sequence length="463" mass="50893">MAEKVVIIIDDDEDEPEARPKDNEVIIIDSEGSMGASISGTNLLNPPSRKRHRILSSDIDDDDVLVTAFEPKKGWLTNPTIKIKTGGLHFPASGCSKCSTCTSNTGNKGNGSPAFDKNYQVALQSNGGITAQQSSVLKSVNPHATTSPGCRTPINTCTPVCSVMSHSTTYTPNTSLTNHSITPTPSDINSVHVPTPLSTVKQPASSKKSRSKSKRRQKPKAKTMTKTDTSKSDGDESDYKSSLSIPMFCIRSTGDISTLPLVTQFIASSSVPFISCDAPSWWSESKLFNISLEDPEARTVVYPLEYSGFQVLKVERIQTLHLWIRYLSEVKLLIHSRGENFKLNEALLYHCSKGSKNAICEEGLDVRLTHGGNFGRGIYFSDKPIKCHHYSTGTMYVCKVILGDTKVYSQGHIDIALTREPTKSNEPGSHYDSVKGFVTVGEEYVIYNSYRCIPLYVIEYAQK</sequence>
<gene>
    <name evidence="4" type="primary">109580469</name>
</gene>
<organism evidence="4">
    <name type="scientific">Amphimedon queenslandica</name>
    <name type="common">Sponge</name>
    <dbReference type="NCBI Taxonomy" id="400682"/>
    <lineage>
        <taxon>Eukaryota</taxon>
        <taxon>Metazoa</taxon>
        <taxon>Porifera</taxon>
        <taxon>Demospongiae</taxon>
        <taxon>Heteroscleromorpha</taxon>
        <taxon>Haplosclerida</taxon>
        <taxon>Niphatidae</taxon>
        <taxon>Amphimedon</taxon>
    </lineage>
</organism>
<feature type="compositionally biased region" description="Basic residues" evidence="2">
    <location>
        <begin position="207"/>
        <end position="223"/>
    </location>
</feature>
<keyword evidence="1" id="KW-0328">Glycosyltransferase</keyword>